<accession>A0A4P9VI92</accession>
<evidence type="ECO:0000313" key="3">
    <source>
        <dbReference type="Proteomes" id="UP000257039"/>
    </source>
</evidence>
<proteinExistence type="predicted"/>
<evidence type="ECO:0000313" key="2">
    <source>
        <dbReference type="EMBL" id="RDH41361.1"/>
    </source>
</evidence>
<keyword evidence="3" id="KW-1185">Reference proteome</keyword>
<evidence type="ECO:0000313" key="1">
    <source>
        <dbReference type="EMBL" id="RDH41352.1"/>
    </source>
</evidence>
<organism evidence="1 3">
    <name type="scientific">Zooshikella ganghwensis</name>
    <dbReference type="NCBI Taxonomy" id="202772"/>
    <lineage>
        <taxon>Bacteria</taxon>
        <taxon>Pseudomonadati</taxon>
        <taxon>Pseudomonadota</taxon>
        <taxon>Gammaproteobacteria</taxon>
        <taxon>Oceanospirillales</taxon>
        <taxon>Zooshikellaceae</taxon>
        <taxon>Zooshikella</taxon>
    </lineage>
</organism>
<sequence length="181" mass="20950">MEKYQVEVFIDDVQYYVTMMPKFCLEELILWNFDDYYTDSEVIADGGPHISIDISLDQLISAIKTNELLDLGKGERSKIFGDVSMYQGRTACDTGTYSRYITSLSLKAQLFDSYAKFEFVGTAGELWSVHDGRGGNEPSHISLKLWFILKDFQIDEFFEDEEDSIKYKEKISYLRSKKDES</sequence>
<dbReference type="EMBL" id="NDXW01000010">
    <property type="protein sequence ID" value="RDH41352.1"/>
    <property type="molecule type" value="Genomic_DNA"/>
</dbReference>
<gene>
    <name evidence="1" type="ORF">B9G39_29215</name>
    <name evidence="2" type="ORF">B9G39_29260</name>
</gene>
<name>A0A4P9VI92_9GAMM</name>
<reference evidence="1 3" key="1">
    <citation type="submission" date="2017-04" db="EMBL/GenBank/DDBJ databases">
        <title>Draft genome sequence of Zooshikella ganghwensis VG4 isolated from Red Sea sediments.</title>
        <authorList>
            <person name="Rehman Z."/>
            <person name="Alam I."/>
            <person name="Kamau A."/>
            <person name="Bajic V."/>
            <person name="Leiknes T."/>
        </authorList>
    </citation>
    <scope>NUCLEOTIDE SEQUENCE [LARGE SCALE GENOMIC DNA]</scope>
    <source>
        <strain evidence="1 3">VG4</strain>
    </source>
</reference>
<comment type="caution">
    <text evidence="1">The sequence shown here is derived from an EMBL/GenBank/DDBJ whole genome shotgun (WGS) entry which is preliminary data.</text>
</comment>
<dbReference type="RefSeq" id="WP_094789976.1">
    <property type="nucleotide sequence ID" value="NZ_NDXW01000010.1"/>
</dbReference>
<protein>
    <submittedName>
        <fullName evidence="1">Uncharacterized protein</fullName>
    </submittedName>
</protein>
<dbReference type="AlphaFoldDB" id="A0A4P9VI92"/>
<dbReference type="Proteomes" id="UP000257039">
    <property type="component" value="Unassembled WGS sequence"/>
</dbReference>
<dbReference type="EMBL" id="NDXW01000010">
    <property type="protein sequence ID" value="RDH41361.1"/>
    <property type="molecule type" value="Genomic_DNA"/>
</dbReference>